<dbReference type="InterPro" id="IPR036397">
    <property type="entry name" value="RNaseH_sf"/>
</dbReference>
<evidence type="ECO:0000313" key="2">
    <source>
        <dbReference type="EMBL" id="MBX8631476.1"/>
    </source>
</evidence>
<protein>
    <submittedName>
        <fullName evidence="2">Integrase core domain-containing protein</fullName>
    </submittedName>
</protein>
<dbReference type="PROSITE" id="PS50994">
    <property type="entry name" value="INTEGRASE"/>
    <property type="match status" value="1"/>
</dbReference>
<dbReference type="InterPro" id="IPR001584">
    <property type="entry name" value="Integrase_cat-core"/>
</dbReference>
<evidence type="ECO:0000313" key="3">
    <source>
        <dbReference type="Proteomes" id="UP000716004"/>
    </source>
</evidence>
<accession>A0A8J7YPN5</accession>
<name>A0A8J7YPN5_9ARCH</name>
<dbReference type="PANTHER" id="PTHR46889:SF4">
    <property type="entry name" value="TRANSPOSASE INSO FOR INSERTION SEQUENCE ELEMENT IS911B-RELATED"/>
    <property type="match status" value="1"/>
</dbReference>
<dbReference type="SUPFAM" id="SSF53098">
    <property type="entry name" value="Ribonuclease H-like"/>
    <property type="match status" value="1"/>
</dbReference>
<feature type="domain" description="Integrase catalytic" evidence="1">
    <location>
        <begin position="1"/>
        <end position="159"/>
    </location>
</feature>
<dbReference type="InterPro" id="IPR012337">
    <property type="entry name" value="RNaseH-like_sf"/>
</dbReference>
<evidence type="ECO:0000259" key="1">
    <source>
        <dbReference type="PROSITE" id="PS50994"/>
    </source>
</evidence>
<dbReference type="PANTHER" id="PTHR46889">
    <property type="entry name" value="TRANSPOSASE INSF FOR INSERTION SEQUENCE IS3B-RELATED"/>
    <property type="match status" value="1"/>
</dbReference>
<comment type="caution">
    <text evidence="2">The sequence shown here is derived from an EMBL/GenBank/DDBJ whole genome shotgun (WGS) entry which is preliminary data.</text>
</comment>
<dbReference type="EMBL" id="JAGVSJ010000005">
    <property type="protein sequence ID" value="MBX8631476.1"/>
    <property type="molecule type" value="Genomic_DNA"/>
</dbReference>
<dbReference type="GO" id="GO:0015074">
    <property type="term" value="P:DNA integration"/>
    <property type="evidence" value="ECO:0007669"/>
    <property type="project" value="InterPro"/>
</dbReference>
<dbReference type="AlphaFoldDB" id="A0A8J7YPN5"/>
<dbReference type="Proteomes" id="UP000716004">
    <property type="component" value="Unassembled WGS sequence"/>
</dbReference>
<dbReference type="Pfam" id="PF13683">
    <property type="entry name" value="rve_3"/>
    <property type="match status" value="1"/>
</dbReference>
<sequence>MVPGITYIETTDFCKGSFIEIEDSCTRDIRAWNFLVSCGAPEAFAVVEDAIMSTFPSGRADDLRLKTDGGSQFTSTALRDGCSLLGITLEAIRKRKPEDNGIIESLHGNFRNNYVFIRETMSFVSAKLMLAAAVRHYNEERPHSSLGYMTPGEYRKSFKQVTRKEAVR</sequence>
<proteinExistence type="predicted"/>
<gene>
    <name evidence="2" type="ORF">J9259_03005</name>
</gene>
<dbReference type="Gene3D" id="3.30.420.10">
    <property type="entry name" value="Ribonuclease H-like superfamily/Ribonuclease H"/>
    <property type="match status" value="1"/>
</dbReference>
<dbReference type="GO" id="GO:0003676">
    <property type="term" value="F:nucleic acid binding"/>
    <property type="evidence" value="ECO:0007669"/>
    <property type="project" value="InterPro"/>
</dbReference>
<reference evidence="2" key="1">
    <citation type="submission" date="2021-04" db="EMBL/GenBank/DDBJ databases">
        <title>Genomic insights into ecological role and evolution of a novel Thermoplasmata order Candidatus Sysuiplasmatales.</title>
        <authorList>
            <person name="Yuan Y."/>
        </authorList>
    </citation>
    <scope>NUCLEOTIDE SEQUENCE</scope>
    <source>
        <strain evidence="2">YP2-bin.285</strain>
    </source>
</reference>
<organism evidence="2 3">
    <name type="scientific">Candidatus Sysuiplasma superficiale</name>
    <dbReference type="NCBI Taxonomy" id="2823368"/>
    <lineage>
        <taxon>Archaea</taxon>
        <taxon>Methanobacteriati</taxon>
        <taxon>Thermoplasmatota</taxon>
        <taxon>Thermoplasmata</taxon>
        <taxon>Candidatus Sysuiplasmatales</taxon>
        <taxon>Candidatus Sysuiplasmataceae</taxon>
        <taxon>Candidatus Sysuiplasma</taxon>
    </lineage>
</organism>
<dbReference type="InterPro" id="IPR050900">
    <property type="entry name" value="Transposase_IS3/IS150/IS904"/>
</dbReference>